<dbReference type="GO" id="GO:0016798">
    <property type="term" value="F:hydrolase activity, acting on glycosyl bonds"/>
    <property type="evidence" value="ECO:0007669"/>
    <property type="project" value="TreeGrafter"/>
</dbReference>
<keyword evidence="3" id="KW-0418">Kinase</keyword>
<dbReference type="Gene3D" id="3.40.1190.20">
    <property type="match status" value="1"/>
</dbReference>
<dbReference type="PANTHER" id="PTHR42909">
    <property type="entry name" value="ZGC:136858"/>
    <property type="match status" value="1"/>
</dbReference>
<dbReference type="InterPro" id="IPR011611">
    <property type="entry name" value="PfkB_dom"/>
</dbReference>
<proteinExistence type="predicted"/>
<dbReference type="EMBL" id="BMJJ01000004">
    <property type="protein sequence ID" value="GGD18155.1"/>
    <property type="molecule type" value="Genomic_DNA"/>
</dbReference>
<name>A0A916XWQ0_9HYPH</name>
<dbReference type="GO" id="GO:0005737">
    <property type="term" value="C:cytoplasm"/>
    <property type="evidence" value="ECO:0007669"/>
    <property type="project" value="TreeGrafter"/>
</dbReference>
<dbReference type="GO" id="GO:0046872">
    <property type="term" value="F:metal ion binding"/>
    <property type="evidence" value="ECO:0007669"/>
    <property type="project" value="UniProtKB-KW"/>
</dbReference>
<dbReference type="SUPFAM" id="SSF53613">
    <property type="entry name" value="Ribokinase-like"/>
    <property type="match status" value="1"/>
</dbReference>
<sequence>MPLRPHRFFLAGAAHVDRRARPAGTFRPRASNPGSMVESVGGAVFNAGLALRMFSAEVSMMSARGGDLEAGLVEAAVAAAGMTDHSLIWLDRRTATYTAILDDRGDLVAGIADMKIYDLLSGRSFTRRHVRALMDGAEALILDANLPIAAIDHLLGAFAGRPVAAIGVSPAKAVRLGEHLAGLTLLFLSRAEAASLVEASTSTGIALLAELLAEKGAGRVIITDGASDVAILDHGAVTLQAPPPVARLQDVTGAGDTLAAVVTLAFVDGWPLVEAVRLGMAAASRRIASDSDGSRDCVAAIHAIAAAMTAPRPSPLA</sequence>
<accession>A0A916XWQ0</accession>
<evidence type="ECO:0000313" key="4">
    <source>
        <dbReference type="Proteomes" id="UP000613160"/>
    </source>
</evidence>
<organism evidence="3 4">
    <name type="scientific">Aureimonas glaciei</name>
    <dbReference type="NCBI Taxonomy" id="1776957"/>
    <lineage>
        <taxon>Bacteria</taxon>
        <taxon>Pseudomonadati</taxon>
        <taxon>Pseudomonadota</taxon>
        <taxon>Alphaproteobacteria</taxon>
        <taxon>Hyphomicrobiales</taxon>
        <taxon>Aurantimonadaceae</taxon>
        <taxon>Aureimonas</taxon>
    </lineage>
</organism>
<evidence type="ECO:0000259" key="2">
    <source>
        <dbReference type="Pfam" id="PF00294"/>
    </source>
</evidence>
<dbReference type="AlphaFoldDB" id="A0A916XWQ0"/>
<keyword evidence="3" id="KW-0808">Transferase</keyword>
<keyword evidence="1" id="KW-0479">Metal-binding</keyword>
<keyword evidence="4" id="KW-1185">Reference proteome</keyword>
<dbReference type="Proteomes" id="UP000613160">
    <property type="component" value="Unassembled WGS sequence"/>
</dbReference>
<dbReference type="PANTHER" id="PTHR42909:SF1">
    <property type="entry name" value="CARBOHYDRATE KINASE PFKB DOMAIN-CONTAINING PROTEIN"/>
    <property type="match status" value="1"/>
</dbReference>
<dbReference type="GO" id="GO:0004730">
    <property type="term" value="F:pseudouridylate synthase activity"/>
    <property type="evidence" value="ECO:0007669"/>
    <property type="project" value="TreeGrafter"/>
</dbReference>
<dbReference type="RefSeq" id="WP_188850579.1">
    <property type="nucleotide sequence ID" value="NZ_BMJJ01000004.1"/>
</dbReference>
<dbReference type="Pfam" id="PF00294">
    <property type="entry name" value="PfkB"/>
    <property type="match status" value="1"/>
</dbReference>
<dbReference type="InterPro" id="IPR029056">
    <property type="entry name" value="Ribokinase-like"/>
</dbReference>
<reference evidence="3" key="2">
    <citation type="submission" date="2020-09" db="EMBL/GenBank/DDBJ databases">
        <authorList>
            <person name="Sun Q."/>
            <person name="Zhou Y."/>
        </authorList>
    </citation>
    <scope>NUCLEOTIDE SEQUENCE</scope>
    <source>
        <strain evidence="3">CGMCC 1.15493</strain>
    </source>
</reference>
<comment type="caution">
    <text evidence="3">The sequence shown here is derived from an EMBL/GenBank/DDBJ whole genome shotgun (WGS) entry which is preliminary data.</text>
</comment>
<feature type="domain" description="Carbohydrate kinase PfkB" evidence="2">
    <location>
        <begin position="16"/>
        <end position="288"/>
    </location>
</feature>
<evidence type="ECO:0000313" key="3">
    <source>
        <dbReference type="EMBL" id="GGD18155.1"/>
    </source>
</evidence>
<protein>
    <submittedName>
        <fullName evidence="3">Carbohydrate kinase</fullName>
    </submittedName>
</protein>
<reference evidence="3" key="1">
    <citation type="journal article" date="2014" name="Int. J. Syst. Evol. Microbiol.">
        <title>Complete genome sequence of Corynebacterium casei LMG S-19264T (=DSM 44701T), isolated from a smear-ripened cheese.</title>
        <authorList>
            <consortium name="US DOE Joint Genome Institute (JGI-PGF)"/>
            <person name="Walter F."/>
            <person name="Albersmeier A."/>
            <person name="Kalinowski J."/>
            <person name="Ruckert C."/>
        </authorList>
    </citation>
    <scope>NUCLEOTIDE SEQUENCE</scope>
    <source>
        <strain evidence="3">CGMCC 1.15493</strain>
    </source>
</reference>
<gene>
    <name evidence="3" type="ORF">GCM10011335_21310</name>
</gene>
<dbReference type="GO" id="GO:0016301">
    <property type="term" value="F:kinase activity"/>
    <property type="evidence" value="ECO:0007669"/>
    <property type="project" value="UniProtKB-KW"/>
</dbReference>
<dbReference type="CDD" id="cd01941">
    <property type="entry name" value="YeiC_kinase_like"/>
    <property type="match status" value="1"/>
</dbReference>
<evidence type="ECO:0000256" key="1">
    <source>
        <dbReference type="ARBA" id="ARBA00022723"/>
    </source>
</evidence>